<reference evidence="1 2" key="1">
    <citation type="submission" date="2013-02" db="EMBL/GenBank/DDBJ databases">
        <title>The Genome Sequence of Acinetobacter sp. CIP 70.18.</title>
        <authorList>
            <consortium name="The Broad Institute Genome Sequencing Platform"/>
            <consortium name="The Broad Institute Genome Sequencing Center for Infectious Disease"/>
            <person name="Cerqueira G."/>
            <person name="Feldgarden M."/>
            <person name="Courvalin P."/>
            <person name="Perichon B."/>
            <person name="Grillot-Courvalin C."/>
            <person name="Clermont D."/>
            <person name="Rocha E."/>
            <person name="Yoon E.-J."/>
            <person name="Nemec A."/>
            <person name="Walker B."/>
            <person name="Young S.K."/>
            <person name="Zeng Q."/>
            <person name="Gargeya S."/>
            <person name="Fitzgerald M."/>
            <person name="Haas B."/>
            <person name="Abouelleil A."/>
            <person name="Alvarado L."/>
            <person name="Arachchi H.M."/>
            <person name="Berlin A.M."/>
            <person name="Chapman S.B."/>
            <person name="Dewar J."/>
            <person name="Goldberg J."/>
            <person name="Griggs A."/>
            <person name="Gujja S."/>
            <person name="Hansen M."/>
            <person name="Howarth C."/>
            <person name="Imamovic A."/>
            <person name="Larimer J."/>
            <person name="McCowan C."/>
            <person name="Murphy C."/>
            <person name="Neiman D."/>
            <person name="Pearson M."/>
            <person name="Priest M."/>
            <person name="Roberts A."/>
            <person name="Saif S."/>
            <person name="Shea T."/>
            <person name="Sisk P."/>
            <person name="Sykes S."/>
            <person name="Wortman J."/>
            <person name="Nusbaum C."/>
            <person name="Birren B."/>
        </authorList>
    </citation>
    <scope>NUCLEOTIDE SEQUENCE [LARGE SCALE GENOMIC DNA]</scope>
    <source>
        <strain evidence="1 2">CIP 70.18</strain>
    </source>
</reference>
<dbReference type="EMBL" id="APRN01000036">
    <property type="protein sequence ID" value="ENX58600.1"/>
    <property type="molecule type" value="Genomic_DNA"/>
</dbReference>
<dbReference type="PATRIC" id="fig|1217700.3.peg.2923"/>
<name>N9T5F2_9GAMM</name>
<protein>
    <recommendedName>
        <fullName evidence="3">SMI1/KNR4 family protein</fullName>
    </recommendedName>
</protein>
<keyword evidence="2" id="KW-1185">Reference proteome</keyword>
<gene>
    <name evidence="1" type="ORF">F902_03001</name>
</gene>
<dbReference type="HOGENOM" id="CLU_1025381_0_0_6"/>
<dbReference type="AlphaFoldDB" id="N9T5F2"/>
<organism evidence="1 2">
    <name type="scientific">Acinetobacter higginsii</name>
    <dbReference type="NCBI Taxonomy" id="70347"/>
    <lineage>
        <taxon>Bacteria</taxon>
        <taxon>Pseudomonadati</taxon>
        <taxon>Pseudomonadota</taxon>
        <taxon>Gammaproteobacteria</taxon>
        <taxon>Moraxellales</taxon>
        <taxon>Moraxellaceae</taxon>
        <taxon>Acinetobacter</taxon>
    </lineage>
</organism>
<accession>N9T5F2</accession>
<sequence>MRRNTAISCENIEIQTTVDFNLSKDGTELNDFQKECCHMSNFQQLADHIGIILPAMLANWLEDGSTRYDNWAETWRERMLNAPPPLISAYDFEWIGAENARDIQTDWLNPKYQQGIRFLPFACTGAGDCYALIPLAHDTLAVALIAHDSGSVTWYARSFAEFVYMMLVEACADHEQLLEDGFSEAEANQCILADMSNVSKVLSYELADSLKTLRTCLTAVNYSDREEQQASVLDDDIDLALALESLLTELKEKFSTSDFPELTCKPRWECE</sequence>
<proteinExistence type="predicted"/>
<evidence type="ECO:0008006" key="3">
    <source>
        <dbReference type="Google" id="ProtNLM"/>
    </source>
</evidence>
<dbReference type="Proteomes" id="UP000013084">
    <property type="component" value="Unassembled WGS sequence"/>
</dbReference>
<evidence type="ECO:0000313" key="1">
    <source>
        <dbReference type="EMBL" id="ENX58600.1"/>
    </source>
</evidence>
<comment type="caution">
    <text evidence="1">The sequence shown here is derived from an EMBL/GenBank/DDBJ whole genome shotgun (WGS) entry which is preliminary data.</text>
</comment>
<evidence type="ECO:0000313" key="2">
    <source>
        <dbReference type="Proteomes" id="UP000013084"/>
    </source>
</evidence>